<feature type="non-terminal residue" evidence="2">
    <location>
        <position position="106"/>
    </location>
</feature>
<proteinExistence type="predicted"/>
<evidence type="ECO:0000256" key="1">
    <source>
        <dbReference type="SAM" id="MobiDB-lite"/>
    </source>
</evidence>
<protein>
    <submittedName>
        <fullName evidence="2">Uncharacterized protein</fullName>
    </submittedName>
</protein>
<comment type="caution">
    <text evidence="2">The sequence shown here is derived from an EMBL/GenBank/DDBJ whole genome shotgun (WGS) entry which is preliminary data.</text>
</comment>
<dbReference type="EMBL" id="BARS01014000">
    <property type="protein sequence ID" value="GAF88968.1"/>
    <property type="molecule type" value="Genomic_DNA"/>
</dbReference>
<sequence>YSLQGVKKFNGGSKNSLQGGSKDSLPNNTNLDNTINTDSKEDLKNPSLFPVKAEKKVEVDVDDLPENSADVFFKKLEQEFNLGIDVNCYIGKTLNWMSGLPVKDKR</sequence>
<feature type="compositionally biased region" description="Polar residues" evidence="1">
    <location>
        <begin position="12"/>
        <end position="26"/>
    </location>
</feature>
<organism evidence="2">
    <name type="scientific">marine sediment metagenome</name>
    <dbReference type="NCBI Taxonomy" id="412755"/>
    <lineage>
        <taxon>unclassified sequences</taxon>
        <taxon>metagenomes</taxon>
        <taxon>ecological metagenomes</taxon>
    </lineage>
</organism>
<feature type="compositionally biased region" description="Low complexity" evidence="1">
    <location>
        <begin position="27"/>
        <end position="37"/>
    </location>
</feature>
<accession>X0T678</accession>
<feature type="region of interest" description="Disordered" evidence="1">
    <location>
        <begin position="1"/>
        <end position="47"/>
    </location>
</feature>
<evidence type="ECO:0000313" key="2">
    <source>
        <dbReference type="EMBL" id="GAF88968.1"/>
    </source>
</evidence>
<gene>
    <name evidence="2" type="ORF">S01H1_23922</name>
</gene>
<feature type="non-terminal residue" evidence="2">
    <location>
        <position position="1"/>
    </location>
</feature>
<name>X0T678_9ZZZZ</name>
<reference evidence="2" key="1">
    <citation type="journal article" date="2014" name="Front. Microbiol.">
        <title>High frequency of phylogenetically diverse reductive dehalogenase-homologous genes in deep subseafloor sedimentary metagenomes.</title>
        <authorList>
            <person name="Kawai M."/>
            <person name="Futagami T."/>
            <person name="Toyoda A."/>
            <person name="Takaki Y."/>
            <person name="Nishi S."/>
            <person name="Hori S."/>
            <person name="Arai W."/>
            <person name="Tsubouchi T."/>
            <person name="Morono Y."/>
            <person name="Uchiyama I."/>
            <person name="Ito T."/>
            <person name="Fujiyama A."/>
            <person name="Inagaki F."/>
            <person name="Takami H."/>
        </authorList>
    </citation>
    <scope>NUCLEOTIDE SEQUENCE</scope>
    <source>
        <strain evidence="2">Expedition CK06-06</strain>
    </source>
</reference>
<dbReference type="AlphaFoldDB" id="X0T678"/>